<comment type="caution">
    <text evidence="1">The sequence shown here is derived from an EMBL/GenBank/DDBJ whole genome shotgun (WGS) entry which is preliminary data.</text>
</comment>
<organism evidence="1 2">
    <name type="scientific">Acetivibrio mesophilus</name>
    <dbReference type="NCBI Taxonomy" id="2487273"/>
    <lineage>
        <taxon>Bacteria</taxon>
        <taxon>Bacillati</taxon>
        <taxon>Bacillota</taxon>
        <taxon>Clostridia</taxon>
        <taxon>Eubacteriales</taxon>
        <taxon>Oscillospiraceae</taxon>
        <taxon>Acetivibrio</taxon>
    </lineage>
</organism>
<sequence length="391" mass="45629">MFKSFIFNGKEQCPCGSGSLYKDCCKVKEPRQFRTEGEFLNYMGQTMRKSRIKTCLVKGCTAKGKAIIGAHALQENRILNKLEANKEVYMQDFTKDPKMLEIEKGKREPFYLLDKVLIKDATVATCFCKTHDDLIFAKIEKFQYTLDTLDEEQLFLFAYKTFAFELYTEIVSKKFQSHMFAGSPQLTKDPSAVQKYINTDLKLQDLQYYRDYFDTALAQKDYSGLETVVIELPFRVQFANYMAVAPPFDLRGKKIKSIDRTKRMRFVFSTTFPLERKSYFLVTALKSDLNVYFEYLEQIRNFPIGLIQYYINVFIPLYSQNLITSPTLWDSWSEMGQYGVQFTVADPQSIKLLMAVKFHLQNISKASKKEEIKIDTSNMPFDFFIPYTPRP</sequence>
<accession>A0A4Q0I0A0</accession>
<dbReference type="RefSeq" id="WP_128706538.1">
    <property type="nucleotide sequence ID" value="NZ_RLII01000048.1"/>
</dbReference>
<name>A0A4Q0I0A0_9FIRM</name>
<dbReference type="Proteomes" id="UP000289166">
    <property type="component" value="Unassembled WGS sequence"/>
</dbReference>
<evidence type="ECO:0000313" key="1">
    <source>
        <dbReference type="EMBL" id="RXE57620.1"/>
    </source>
</evidence>
<dbReference type="OrthoDB" id="583051at2"/>
<proteinExistence type="predicted"/>
<keyword evidence="2" id="KW-1185">Reference proteome</keyword>
<gene>
    <name evidence="1" type="ORF">EFD62_16690</name>
</gene>
<reference evidence="2" key="1">
    <citation type="submission" date="2018-11" db="EMBL/GenBank/DDBJ databases">
        <title>Genome sequencing of a novel mesophilic and cellulolytic organism within the genus Hungateiclostridium.</title>
        <authorList>
            <person name="Rettenmaier R."/>
            <person name="Liebl W."/>
            <person name="Zverlov V."/>
        </authorList>
    </citation>
    <scope>NUCLEOTIDE SEQUENCE [LARGE SCALE GENOMIC DNA]</scope>
    <source>
        <strain evidence="2">N2K1</strain>
    </source>
</reference>
<dbReference type="AlphaFoldDB" id="A0A4Q0I0A0"/>
<dbReference type="EMBL" id="RLII01000048">
    <property type="protein sequence ID" value="RXE57620.1"/>
    <property type="molecule type" value="Genomic_DNA"/>
</dbReference>
<protein>
    <submittedName>
        <fullName evidence="1">SEC-C domain-containing protein</fullName>
    </submittedName>
</protein>
<evidence type="ECO:0000313" key="2">
    <source>
        <dbReference type="Proteomes" id="UP000289166"/>
    </source>
</evidence>